<sequence length="289" mass="32276">MSQVPSTSAISIVEHIDQPAHQPISPLYRVIARTPSNPHPGFAHNPPRLPVAAAPRIIPILQPPAYSSRLTSVYEKENQNQPTLSNNDQNRKLKRKTTIEIPVLPLRQNYPRQPLPARSVLPVRYAERNQEPILFDLTISQNIAYPKENAPIEDIIEAATKANIHQFIEQLPQGYETQVGMKGSQLSGGEKQRIAIARALFRRPKVLLFDEAASALDAHSEETVQKVLEQARKEDSNQTSLTIAHCPSIICSCDLICVLDRGHLVESGTHIELMQQHGAYYAMVTQNET</sequence>
<proteinExistence type="predicted"/>
<dbReference type="PANTHER" id="PTHR43394:SF1">
    <property type="entry name" value="ATP-BINDING CASSETTE SUB-FAMILY B MEMBER 10, MITOCHONDRIAL"/>
    <property type="match status" value="1"/>
</dbReference>
<dbReference type="GO" id="GO:0016887">
    <property type="term" value="F:ATP hydrolysis activity"/>
    <property type="evidence" value="ECO:0007669"/>
    <property type="project" value="InterPro"/>
</dbReference>
<protein>
    <recommendedName>
        <fullName evidence="1">ABC transporter domain-containing protein</fullName>
    </recommendedName>
</protein>
<dbReference type="AlphaFoldDB" id="A0A816T0H7"/>
<dbReference type="InterPro" id="IPR017871">
    <property type="entry name" value="ABC_transporter-like_CS"/>
</dbReference>
<evidence type="ECO:0000313" key="3">
    <source>
        <dbReference type="Proteomes" id="UP000663824"/>
    </source>
</evidence>
<dbReference type="EMBL" id="CAJNRE010010591">
    <property type="protein sequence ID" value="CAF2093449.1"/>
    <property type="molecule type" value="Genomic_DNA"/>
</dbReference>
<accession>A0A816T0H7</accession>
<dbReference type="GO" id="GO:0090374">
    <property type="term" value="P:oligopeptide export from mitochondrion"/>
    <property type="evidence" value="ECO:0007669"/>
    <property type="project" value="TreeGrafter"/>
</dbReference>
<evidence type="ECO:0000313" key="2">
    <source>
        <dbReference type="EMBL" id="CAF2093449.1"/>
    </source>
</evidence>
<dbReference type="Gene3D" id="3.40.50.300">
    <property type="entry name" value="P-loop containing nucleotide triphosphate hydrolases"/>
    <property type="match status" value="1"/>
</dbReference>
<evidence type="ECO:0000259" key="1">
    <source>
        <dbReference type="PROSITE" id="PS50893"/>
    </source>
</evidence>
<dbReference type="PROSITE" id="PS50893">
    <property type="entry name" value="ABC_TRANSPORTER_2"/>
    <property type="match status" value="1"/>
</dbReference>
<dbReference type="SUPFAM" id="SSF52540">
    <property type="entry name" value="P-loop containing nucleoside triphosphate hydrolases"/>
    <property type="match status" value="1"/>
</dbReference>
<organism evidence="2 3">
    <name type="scientific">Rotaria magnacalcarata</name>
    <dbReference type="NCBI Taxonomy" id="392030"/>
    <lineage>
        <taxon>Eukaryota</taxon>
        <taxon>Metazoa</taxon>
        <taxon>Spiralia</taxon>
        <taxon>Gnathifera</taxon>
        <taxon>Rotifera</taxon>
        <taxon>Eurotatoria</taxon>
        <taxon>Bdelloidea</taxon>
        <taxon>Philodinida</taxon>
        <taxon>Philodinidae</taxon>
        <taxon>Rotaria</taxon>
    </lineage>
</organism>
<dbReference type="InterPro" id="IPR039421">
    <property type="entry name" value="Type_1_exporter"/>
</dbReference>
<dbReference type="PROSITE" id="PS00211">
    <property type="entry name" value="ABC_TRANSPORTER_1"/>
    <property type="match status" value="1"/>
</dbReference>
<dbReference type="GO" id="GO:0005524">
    <property type="term" value="F:ATP binding"/>
    <property type="evidence" value="ECO:0007669"/>
    <property type="project" value="InterPro"/>
</dbReference>
<dbReference type="Pfam" id="PF00005">
    <property type="entry name" value="ABC_tran"/>
    <property type="match status" value="1"/>
</dbReference>
<reference evidence="2" key="1">
    <citation type="submission" date="2021-02" db="EMBL/GenBank/DDBJ databases">
        <authorList>
            <person name="Nowell W R."/>
        </authorList>
    </citation>
    <scope>NUCLEOTIDE SEQUENCE</scope>
</reference>
<name>A0A816T0H7_9BILA</name>
<dbReference type="PANTHER" id="PTHR43394">
    <property type="entry name" value="ATP-DEPENDENT PERMEASE MDL1, MITOCHONDRIAL"/>
    <property type="match status" value="1"/>
</dbReference>
<dbReference type="InterPro" id="IPR003439">
    <property type="entry name" value="ABC_transporter-like_ATP-bd"/>
</dbReference>
<dbReference type="GO" id="GO:0015421">
    <property type="term" value="F:ABC-type oligopeptide transporter activity"/>
    <property type="evidence" value="ECO:0007669"/>
    <property type="project" value="TreeGrafter"/>
</dbReference>
<comment type="caution">
    <text evidence="2">The sequence shown here is derived from an EMBL/GenBank/DDBJ whole genome shotgun (WGS) entry which is preliminary data.</text>
</comment>
<feature type="domain" description="ABC transporter" evidence="1">
    <location>
        <begin position="28"/>
        <end position="286"/>
    </location>
</feature>
<dbReference type="InterPro" id="IPR027417">
    <property type="entry name" value="P-loop_NTPase"/>
</dbReference>
<dbReference type="Proteomes" id="UP000663824">
    <property type="component" value="Unassembled WGS sequence"/>
</dbReference>
<gene>
    <name evidence="2" type="ORF">MBJ925_LOCUS21002</name>
</gene>
<dbReference type="GO" id="GO:0005743">
    <property type="term" value="C:mitochondrial inner membrane"/>
    <property type="evidence" value="ECO:0007669"/>
    <property type="project" value="TreeGrafter"/>
</dbReference>